<feature type="domain" description="UBC core" evidence="8">
    <location>
        <begin position="3"/>
        <end position="149"/>
    </location>
</feature>
<comment type="similarity">
    <text evidence="6">Belongs to the ubiquitin-conjugating enzyme family.</text>
</comment>
<name>R7QGH1_CHOCR</name>
<dbReference type="FunFam" id="3.10.110.10:FF:000024">
    <property type="entry name" value="Ubiquitin-conjugating enzyme 5, E2"/>
    <property type="match status" value="1"/>
</dbReference>
<feature type="compositionally biased region" description="Acidic residues" evidence="7">
    <location>
        <begin position="158"/>
        <end position="167"/>
    </location>
</feature>
<evidence type="ECO:0000313" key="10">
    <source>
        <dbReference type="Proteomes" id="UP000012073"/>
    </source>
</evidence>
<dbReference type="Gene3D" id="3.10.110.10">
    <property type="entry name" value="Ubiquitin Conjugating Enzyme"/>
    <property type="match status" value="1"/>
</dbReference>
<gene>
    <name evidence="9" type="ORF">CHC_T00009358001</name>
</gene>
<keyword evidence="2 6" id="KW-0547">Nucleotide-binding</keyword>
<dbReference type="GO" id="GO:0016740">
    <property type="term" value="F:transferase activity"/>
    <property type="evidence" value="ECO:0007669"/>
    <property type="project" value="UniProtKB-KW"/>
</dbReference>
<evidence type="ECO:0000256" key="5">
    <source>
        <dbReference type="PROSITE-ProRule" id="PRU10133"/>
    </source>
</evidence>
<dbReference type="SUPFAM" id="SSF54495">
    <property type="entry name" value="UBC-like"/>
    <property type="match status" value="1"/>
</dbReference>
<evidence type="ECO:0000256" key="2">
    <source>
        <dbReference type="ARBA" id="ARBA00022741"/>
    </source>
</evidence>
<evidence type="ECO:0000256" key="1">
    <source>
        <dbReference type="ARBA" id="ARBA00022679"/>
    </source>
</evidence>
<dbReference type="Gramene" id="CDF36546">
    <property type="protein sequence ID" value="CDF36546"/>
    <property type="gene ID" value="CHC_T00009358001"/>
</dbReference>
<proteinExistence type="inferred from homology"/>
<dbReference type="PROSITE" id="PS50127">
    <property type="entry name" value="UBC_2"/>
    <property type="match status" value="1"/>
</dbReference>
<keyword evidence="4 6" id="KW-0067">ATP-binding</keyword>
<dbReference type="GeneID" id="17324080"/>
<dbReference type="Pfam" id="PF00179">
    <property type="entry name" value="UQ_con"/>
    <property type="match status" value="1"/>
</dbReference>
<dbReference type="RefSeq" id="XP_005716365.1">
    <property type="nucleotide sequence ID" value="XM_005716308.1"/>
</dbReference>
<dbReference type="PROSITE" id="PS00183">
    <property type="entry name" value="UBC_1"/>
    <property type="match status" value="1"/>
</dbReference>
<evidence type="ECO:0000259" key="8">
    <source>
        <dbReference type="PROSITE" id="PS50127"/>
    </source>
</evidence>
<accession>R7QGH1</accession>
<dbReference type="InterPro" id="IPR023313">
    <property type="entry name" value="UBQ-conjugating_AS"/>
</dbReference>
<keyword evidence="1" id="KW-0808">Transferase</keyword>
<dbReference type="CDD" id="cd23797">
    <property type="entry name" value="UBCc_UBE2H"/>
    <property type="match status" value="1"/>
</dbReference>
<dbReference type="AlphaFoldDB" id="R7QGH1"/>
<dbReference type="EMBL" id="HG001785">
    <property type="protein sequence ID" value="CDF36546.1"/>
    <property type="molecule type" value="Genomic_DNA"/>
</dbReference>
<dbReference type="PANTHER" id="PTHR24068">
    <property type="entry name" value="UBIQUITIN-CONJUGATING ENZYME E2"/>
    <property type="match status" value="1"/>
</dbReference>
<dbReference type="InterPro" id="IPR000608">
    <property type="entry name" value="UBC"/>
</dbReference>
<dbReference type="SMART" id="SM00212">
    <property type="entry name" value="UBCc"/>
    <property type="match status" value="1"/>
</dbReference>
<evidence type="ECO:0000256" key="3">
    <source>
        <dbReference type="ARBA" id="ARBA00022786"/>
    </source>
</evidence>
<feature type="region of interest" description="Disordered" evidence="7">
    <location>
        <begin position="147"/>
        <end position="203"/>
    </location>
</feature>
<keyword evidence="10" id="KW-1185">Reference proteome</keyword>
<dbReference type="KEGG" id="ccp:CHC_T00009358001"/>
<dbReference type="PhylomeDB" id="R7QGH1"/>
<dbReference type="GO" id="GO:0005524">
    <property type="term" value="F:ATP binding"/>
    <property type="evidence" value="ECO:0007669"/>
    <property type="project" value="UniProtKB-UniRule"/>
</dbReference>
<reference evidence="10" key="1">
    <citation type="journal article" date="2013" name="Proc. Natl. Acad. Sci. U.S.A.">
        <title>Genome structure and metabolic features in the red seaweed Chondrus crispus shed light on evolution of the Archaeplastida.</title>
        <authorList>
            <person name="Collen J."/>
            <person name="Porcel B."/>
            <person name="Carre W."/>
            <person name="Ball S.G."/>
            <person name="Chaparro C."/>
            <person name="Tonon T."/>
            <person name="Barbeyron T."/>
            <person name="Michel G."/>
            <person name="Noel B."/>
            <person name="Valentin K."/>
            <person name="Elias M."/>
            <person name="Artiguenave F."/>
            <person name="Arun A."/>
            <person name="Aury J.M."/>
            <person name="Barbosa-Neto J.F."/>
            <person name="Bothwell J.H."/>
            <person name="Bouget F.Y."/>
            <person name="Brillet L."/>
            <person name="Cabello-Hurtado F."/>
            <person name="Capella-Gutierrez S."/>
            <person name="Charrier B."/>
            <person name="Cladiere L."/>
            <person name="Cock J.M."/>
            <person name="Coelho S.M."/>
            <person name="Colleoni C."/>
            <person name="Czjzek M."/>
            <person name="Da Silva C."/>
            <person name="Delage L."/>
            <person name="Denoeud F."/>
            <person name="Deschamps P."/>
            <person name="Dittami S.M."/>
            <person name="Gabaldon T."/>
            <person name="Gachon C.M."/>
            <person name="Groisillier A."/>
            <person name="Herve C."/>
            <person name="Jabbari K."/>
            <person name="Katinka M."/>
            <person name="Kloareg B."/>
            <person name="Kowalczyk N."/>
            <person name="Labadie K."/>
            <person name="Leblanc C."/>
            <person name="Lopez P.J."/>
            <person name="McLachlan D.H."/>
            <person name="Meslet-Cladiere L."/>
            <person name="Moustafa A."/>
            <person name="Nehr Z."/>
            <person name="Nyvall Collen P."/>
            <person name="Panaud O."/>
            <person name="Partensky F."/>
            <person name="Poulain J."/>
            <person name="Rensing S.A."/>
            <person name="Rousvoal S."/>
            <person name="Samson G."/>
            <person name="Symeonidi A."/>
            <person name="Weissenbach J."/>
            <person name="Zambounis A."/>
            <person name="Wincker P."/>
            <person name="Boyen C."/>
        </authorList>
    </citation>
    <scope>NUCLEOTIDE SEQUENCE [LARGE SCALE GENOMIC DNA]</scope>
    <source>
        <strain evidence="10">cv. Stackhouse</strain>
    </source>
</reference>
<evidence type="ECO:0000313" key="9">
    <source>
        <dbReference type="EMBL" id="CDF36546.1"/>
    </source>
</evidence>
<organism evidence="9 10">
    <name type="scientific">Chondrus crispus</name>
    <name type="common">Carrageen Irish moss</name>
    <name type="synonym">Polymorpha crispa</name>
    <dbReference type="NCBI Taxonomy" id="2769"/>
    <lineage>
        <taxon>Eukaryota</taxon>
        <taxon>Rhodophyta</taxon>
        <taxon>Florideophyceae</taxon>
        <taxon>Rhodymeniophycidae</taxon>
        <taxon>Gigartinales</taxon>
        <taxon>Gigartinaceae</taxon>
        <taxon>Chondrus</taxon>
    </lineage>
</organism>
<evidence type="ECO:0000256" key="6">
    <source>
        <dbReference type="RuleBase" id="RU362109"/>
    </source>
</evidence>
<evidence type="ECO:0000256" key="4">
    <source>
        <dbReference type="ARBA" id="ARBA00022840"/>
    </source>
</evidence>
<sequence>MASPGKRRETDLMKLMMADHEIQMADGDRVGEFYVKFHGPKQTPYEGGVWKVHVELPETYPYKSPSIGFINRLYHPNVDEMSGSVCLDVINQTWSPMYDLTNIFEVFLPQLLTYPNPTDPLNGEAAALQMREPDRYKQKVREYVQRYAKPEDFPSGSADDEEDDDDASSFSMTDSEGEDDVPLPGDVGASNPAGAPAADGRHL</sequence>
<feature type="active site" description="Glycyl thioester intermediate" evidence="5">
    <location>
        <position position="86"/>
    </location>
</feature>
<dbReference type="STRING" id="2769.R7QGH1"/>
<protein>
    <submittedName>
        <fullName evidence="9">Ubiquitin-conjugating enzyme, E2</fullName>
    </submittedName>
</protein>
<dbReference type="GO" id="GO:0140096">
    <property type="term" value="F:catalytic activity, acting on a protein"/>
    <property type="evidence" value="ECO:0007669"/>
    <property type="project" value="UniProtKB-ARBA"/>
</dbReference>
<dbReference type="Proteomes" id="UP000012073">
    <property type="component" value="Unassembled WGS sequence"/>
</dbReference>
<dbReference type="OrthoDB" id="269518at2759"/>
<dbReference type="InterPro" id="IPR016135">
    <property type="entry name" value="UBQ-conjugating_enzyme/RWD"/>
</dbReference>
<evidence type="ECO:0000256" key="7">
    <source>
        <dbReference type="SAM" id="MobiDB-lite"/>
    </source>
</evidence>
<keyword evidence="3 6" id="KW-0833">Ubl conjugation pathway</keyword>
<dbReference type="OMA" id="KFYVRFK"/>